<organism evidence="3 4">
    <name type="scientific">Actinoallomurus vinaceus</name>
    <dbReference type="NCBI Taxonomy" id="1080074"/>
    <lineage>
        <taxon>Bacteria</taxon>
        <taxon>Bacillati</taxon>
        <taxon>Actinomycetota</taxon>
        <taxon>Actinomycetes</taxon>
        <taxon>Streptosporangiales</taxon>
        <taxon>Thermomonosporaceae</taxon>
        <taxon>Actinoallomurus</taxon>
    </lineage>
</organism>
<dbReference type="Proteomes" id="UP001501442">
    <property type="component" value="Unassembled WGS sequence"/>
</dbReference>
<dbReference type="InterPro" id="IPR049945">
    <property type="entry name" value="AAA_22"/>
</dbReference>
<protein>
    <submittedName>
        <fullName evidence="3">LuxR family transcriptional regulator</fullName>
    </submittedName>
</protein>
<dbReference type="PANTHER" id="PTHR47691">
    <property type="entry name" value="REGULATOR-RELATED"/>
    <property type="match status" value="1"/>
</dbReference>
<dbReference type="InterPro" id="IPR058852">
    <property type="entry name" value="HTH_77"/>
</dbReference>
<proteinExistence type="predicted"/>
<dbReference type="Gene3D" id="3.40.50.300">
    <property type="entry name" value="P-loop containing nucleotide triphosphate hydrolases"/>
    <property type="match status" value="1"/>
</dbReference>
<gene>
    <name evidence="3" type="ORF">GCM10023196_016140</name>
</gene>
<feature type="domain" description="ORC1/DEAH AAA+ ATPase" evidence="1">
    <location>
        <begin position="36"/>
        <end position="137"/>
    </location>
</feature>
<evidence type="ECO:0000313" key="4">
    <source>
        <dbReference type="Proteomes" id="UP001501442"/>
    </source>
</evidence>
<keyword evidence="4" id="KW-1185">Reference proteome</keyword>
<dbReference type="SUPFAM" id="SSF52540">
    <property type="entry name" value="P-loop containing nucleoside triphosphate hydrolases"/>
    <property type="match status" value="1"/>
</dbReference>
<dbReference type="EMBL" id="BAABHK010000002">
    <property type="protein sequence ID" value="GAA4622741.1"/>
    <property type="molecule type" value="Genomic_DNA"/>
</dbReference>
<dbReference type="PANTHER" id="PTHR47691:SF3">
    <property type="entry name" value="HTH-TYPE TRANSCRIPTIONAL REGULATOR RV0890C-RELATED"/>
    <property type="match status" value="1"/>
</dbReference>
<evidence type="ECO:0000259" key="2">
    <source>
        <dbReference type="Pfam" id="PF25872"/>
    </source>
</evidence>
<sequence length="692" mass="75544">MAGSDSACAAGNLPAELTSFVGRRREVGAIKRLLRHHRLVTVTGGPGVGKTRLSQRVAGQLGRTFADGVRLVELAALEDARFLARAVGDAVGMPSESGSAAPEALTWFLADKDLLLVLDNCEHLVDPCARLVTDLLRAAPRVRILATSRQALRVAGEWLVELAPLPVPQEDQPPARDGAVRLFAERAAIALPGFAITDDNRAKVAAICRRLEGIPLAIELAAVRVRAMSVDAILARLEEHSLEVLGAGARVAMPRLQTLRSAIDWSFHLCAAPEQRLWARASVFSGGFDLDDAERVCSGAGIEDVEVLALVDGLLDKSVLTRAMSGDGCRYRLLEAIREYGAQHLARSGEGMGVRTRHRDHFAGLARQAECQFLSPGEVEGFDLLQRDYANVRAALEFCLSEPGQSDSGLRIAGSLRHYWTMSVRHREGRYWLDRALVLNQEPSPARAKALWVDGWTALLLAEWEAGLSRIDQCLALAERLGDEPARAHAVMLRGVHAFFCDGLHRAVAFFEDALTRLRALDDRADVWMTLRYLTYATALLGDADRSRAFGEQCLEIAETAGAPLTRARSLGVYGIAQWLIGDHERAGELTRERLRVSPYIDGWGIAHCLEVLAWDASERDPERAARLLGCAHAIWRFTAAPLTQRHLAAGHRFCEQCARAALGDERFGKAFEEGSRLPIDQAVAYALADGG</sequence>
<evidence type="ECO:0000259" key="1">
    <source>
        <dbReference type="Pfam" id="PF13401"/>
    </source>
</evidence>
<accession>A0ABP8U4R7</accession>
<dbReference type="InterPro" id="IPR027417">
    <property type="entry name" value="P-loop_NTPase"/>
</dbReference>
<dbReference type="Pfam" id="PF25872">
    <property type="entry name" value="HTH_77"/>
    <property type="match status" value="1"/>
</dbReference>
<dbReference type="Gene3D" id="1.25.40.10">
    <property type="entry name" value="Tetratricopeptide repeat domain"/>
    <property type="match status" value="1"/>
</dbReference>
<comment type="caution">
    <text evidence="3">The sequence shown here is derived from an EMBL/GenBank/DDBJ whole genome shotgun (WGS) entry which is preliminary data.</text>
</comment>
<feature type="domain" description="Winged helix-turn-helix" evidence="2">
    <location>
        <begin position="274"/>
        <end position="346"/>
    </location>
</feature>
<dbReference type="Pfam" id="PF13401">
    <property type="entry name" value="AAA_22"/>
    <property type="match status" value="1"/>
</dbReference>
<evidence type="ECO:0000313" key="3">
    <source>
        <dbReference type="EMBL" id="GAA4622741.1"/>
    </source>
</evidence>
<dbReference type="PRINTS" id="PR00364">
    <property type="entry name" value="DISEASERSIST"/>
</dbReference>
<name>A0ABP8U4R7_9ACTN</name>
<dbReference type="RefSeq" id="WP_345430018.1">
    <property type="nucleotide sequence ID" value="NZ_BAABHK010000002.1"/>
</dbReference>
<reference evidence="4" key="1">
    <citation type="journal article" date="2019" name="Int. J. Syst. Evol. Microbiol.">
        <title>The Global Catalogue of Microorganisms (GCM) 10K type strain sequencing project: providing services to taxonomists for standard genome sequencing and annotation.</title>
        <authorList>
            <consortium name="The Broad Institute Genomics Platform"/>
            <consortium name="The Broad Institute Genome Sequencing Center for Infectious Disease"/>
            <person name="Wu L."/>
            <person name="Ma J."/>
        </authorList>
    </citation>
    <scope>NUCLEOTIDE SEQUENCE [LARGE SCALE GENOMIC DNA]</scope>
    <source>
        <strain evidence="4">JCM 17939</strain>
    </source>
</reference>
<dbReference type="InterPro" id="IPR011990">
    <property type="entry name" value="TPR-like_helical_dom_sf"/>
</dbReference>
<dbReference type="SUPFAM" id="SSF48452">
    <property type="entry name" value="TPR-like"/>
    <property type="match status" value="1"/>
</dbReference>